<dbReference type="EMBL" id="JAUESC010000381">
    <property type="protein sequence ID" value="KAK0589079.1"/>
    <property type="molecule type" value="Genomic_DNA"/>
</dbReference>
<evidence type="ECO:0000256" key="9">
    <source>
        <dbReference type="ARBA" id="ARBA00047811"/>
    </source>
</evidence>
<dbReference type="Gene3D" id="1.10.510.10">
    <property type="entry name" value="Transferase(Phosphotransferase) domain 1"/>
    <property type="match status" value="1"/>
</dbReference>
<feature type="region of interest" description="Disordered" evidence="11">
    <location>
        <begin position="717"/>
        <end position="817"/>
    </location>
</feature>
<feature type="compositionally biased region" description="Basic and acidic residues" evidence="11">
    <location>
        <begin position="539"/>
        <end position="566"/>
    </location>
</feature>
<comment type="catalytic activity">
    <reaction evidence="10">
        <text>L-seryl-[protein] + ATP = O-phospho-L-seryl-[protein] + ADP + H(+)</text>
        <dbReference type="Rhea" id="RHEA:17989"/>
        <dbReference type="Rhea" id="RHEA-COMP:9863"/>
        <dbReference type="Rhea" id="RHEA-COMP:11604"/>
        <dbReference type="ChEBI" id="CHEBI:15378"/>
        <dbReference type="ChEBI" id="CHEBI:29999"/>
        <dbReference type="ChEBI" id="CHEBI:30616"/>
        <dbReference type="ChEBI" id="CHEBI:83421"/>
        <dbReference type="ChEBI" id="CHEBI:456216"/>
        <dbReference type="EC" id="2.7.11.22"/>
    </reaction>
</comment>
<comment type="caution">
    <text evidence="13">The sequence shown here is derived from an EMBL/GenBank/DDBJ whole genome shotgun (WGS) entry which is preliminary data.</text>
</comment>
<dbReference type="PANTHER" id="PTHR24055">
    <property type="entry name" value="MITOGEN-ACTIVATED PROTEIN KINASE"/>
    <property type="match status" value="1"/>
</dbReference>
<evidence type="ECO:0000256" key="2">
    <source>
        <dbReference type="ARBA" id="ARBA00012425"/>
    </source>
</evidence>
<feature type="region of interest" description="Disordered" evidence="11">
    <location>
        <begin position="516"/>
        <end position="607"/>
    </location>
</feature>
<dbReference type="InterPro" id="IPR050117">
    <property type="entry name" value="MAPK"/>
</dbReference>
<evidence type="ECO:0000256" key="5">
    <source>
        <dbReference type="ARBA" id="ARBA00022679"/>
    </source>
</evidence>
<dbReference type="AlphaFoldDB" id="A0AA39SHF0"/>
<feature type="compositionally biased region" description="Basic and acidic residues" evidence="11">
    <location>
        <begin position="751"/>
        <end position="790"/>
    </location>
</feature>
<evidence type="ECO:0000256" key="7">
    <source>
        <dbReference type="ARBA" id="ARBA00022777"/>
    </source>
</evidence>
<dbReference type="InterPro" id="IPR000719">
    <property type="entry name" value="Prot_kinase_dom"/>
</dbReference>
<evidence type="ECO:0000256" key="6">
    <source>
        <dbReference type="ARBA" id="ARBA00022741"/>
    </source>
</evidence>
<proteinExistence type="inferred from homology"/>
<feature type="compositionally biased region" description="Basic and acidic residues" evidence="11">
    <location>
        <begin position="658"/>
        <end position="685"/>
    </location>
</feature>
<feature type="compositionally biased region" description="Basic and acidic residues" evidence="11">
    <location>
        <begin position="720"/>
        <end position="744"/>
    </location>
</feature>
<keyword evidence="8" id="KW-0067">ATP-binding</keyword>
<dbReference type="SUPFAM" id="SSF56112">
    <property type="entry name" value="Protein kinase-like (PK-like)"/>
    <property type="match status" value="1"/>
</dbReference>
<keyword evidence="3" id="KW-0723">Serine/threonine-protein kinase</keyword>
<dbReference type="FunFam" id="3.30.200.20:FF:000335">
    <property type="entry name" value="Serine/threonine-protein kinase MHK"/>
    <property type="match status" value="1"/>
</dbReference>
<dbReference type="PROSITE" id="PS50011">
    <property type="entry name" value="PROTEIN_KINASE_DOM"/>
    <property type="match status" value="1"/>
</dbReference>
<feature type="compositionally biased region" description="Basic and acidic residues" evidence="11">
    <location>
        <begin position="516"/>
        <end position="530"/>
    </location>
</feature>
<organism evidence="13 14">
    <name type="scientific">Acer saccharum</name>
    <name type="common">Sugar maple</name>
    <dbReference type="NCBI Taxonomy" id="4024"/>
    <lineage>
        <taxon>Eukaryota</taxon>
        <taxon>Viridiplantae</taxon>
        <taxon>Streptophyta</taxon>
        <taxon>Embryophyta</taxon>
        <taxon>Tracheophyta</taxon>
        <taxon>Spermatophyta</taxon>
        <taxon>Magnoliopsida</taxon>
        <taxon>eudicotyledons</taxon>
        <taxon>Gunneridae</taxon>
        <taxon>Pentapetalae</taxon>
        <taxon>rosids</taxon>
        <taxon>malvids</taxon>
        <taxon>Sapindales</taxon>
        <taxon>Sapindaceae</taxon>
        <taxon>Hippocastanoideae</taxon>
        <taxon>Acereae</taxon>
        <taxon>Acer</taxon>
    </lineage>
</organism>
<evidence type="ECO:0000256" key="11">
    <source>
        <dbReference type="SAM" id="MobiDB-lite"/>
    </source>
</evidence>
<dbReference type="FunFam" id="1.10.510.10:FF:000104">
    <property type="entry name" value="serine/threonine-protein kinase MAK isoform X1"/>
    <property type="match status" value="1"/>
</dbReference>
<dbReference type="EC" id="2.7.11.22" evidence="2"/>
<dbReference type="InterPro" id="IPR011009">
    <property type="entry name" value="Kinase-like_dom_sf"/>
</dbReference>
<keyword evidence="14" id="KW-1185">Reference proteome</keyword>
<accession>A0AA39SHF0</accession>
<reference evidence="13" key="1">
    <citation type="journal article" date="2022" name="Plant J.">
        <title>Strategies of tolerance reflected in two North American maple genomes.</title>
        <authorList>
            <person name="McEvoy S.L."/>
            <person name="Sezen U.U."/>
            <person name="Trouern-Trend A."/>
            <person name="McMahon S.M."/>
            <person name="Schaberg P.G."/>
            <person name="Yang J."/>
            <person name="Wegrzyn J.L."/>
            <person name="Swenson N.G."/>
        </authorList>
    </citation>
    <scope>NUCLEOTIDE SEQUENCE</scope>
    <source>
        <strain evidence="13">NS2018</strain>
    </source>
</reference>
<keyword evidence="6" id="KW-0547">Nucleotide-binding</keyword>
<protein>
    <recommendedName>
        <fullName evidence="2">cyclin-dependent kinase</fullName>
        <ecNumber evidence="2">2.7.11.22</ecNumber>
    </recommendedName>
</protein>
<evidence type="ECO:0000313" key="14">
    <source>
        <dbReference type="Proteomes" id="UP001168877"/>
    </source>
</evidence>
<gene>
    <name evidence="13" type="ORF">LWI29_009365</name>
</gene>
<comment type="similarity">
    <text evidence="1">Belongs to the protein kinase superfamily. CMGC Ser/Thr protein kinase family. CDC2/CDKX subfamily.</text>
</comment>
<feature type="domain" description="Protein kinase" evidence="12">
    <location>
        <begin position="4"/>
        <end position="283"/>
    </location>
</feature>
<evidence type="ECO:0000256" key="3">
    <source>
        <dbReference type="ARBA" id="ARBA00022527"/>
    </source>
</evidence>
<dbReference type="GO" id="GO:0004693">
    <property type="term" value="F:cyclin-dependent protein serine/threonine kinase activity"/>
    <property type="evidence" value="ECO:0007669"/>
    <property type="project" value="UniProtKB-EC"/>
</dbReference>
<evidence type="ECO:0000256" key="10">
    <source>
        <dbReference type="ARBA" id="ARBA00048367"/>
    </source>
</evidence>
<keyword evidence="7" id="KW-0418">Kinase</keyword>
<dbReference type="GO" id="GO:0005524">
    <property type="term" value="F:ATP binding"/>
    <property type="evidence" value="ECO:0007669"/>
    <property type="project" value="UniProtKB-KW"/>
</dbReference>
<evidence type="ECO:0000259" key="12">
    <source>
        <dbReference type="PROSITE" id="PS50011"/>
    </source>
</evidence>
<keyword evidence="5" id="KW-0808">Transferase</keyword>
<reference evidence="13" key="2">
    <citation type="submission" date="2023-06" db="EMBL/GenBank/DDBJ databases">
        <authorList>
            <person name="Swenson N.G."/>
            <person name="Wegrzyn J.L."/>
            <person name="Mcevoy S.L."/>
        </authorList>
    </citation>
    <scope>NUCLEOTIDE SEQUENCE</scope>
    <source>
        <strain evidence="13">NS2018</strain>
        <tissue evidence="13">Leaf</tissue>
    </source>
</reference>
<keyword evidence="4" id="KW-0597">Phosphoprotein</keyword>
<evidence type="ECO:0000256" key="4">
    <source>
        <dbReference type="ARBA" id="ARBA00022553"/>
    </source>
</evidence>
<dbReference type="Gene3D" id="3.30.200.20">
    <property type="entry name" value="Phosphorylase Kinase, domain 1"/>
    <property type="match status" value="1"/>
</dbReference>
<name>A0AA39SHF0_ACESA</name>
<sequence>MERYKILEELGDGTCGSVYKAFNVETYETVAVKKMKRKFYFWEECMNLREVKALRKLNHPNIIKLKEVVRENNELFFIFEYMEHNLYHAMRERQRPFSEEEIRNFMSQLLQGLAHMHRNGYFHRDLKPENLLVTNNVLKIADFGLAREVLSMPPYTEYVSTRWYRAPEVLLQSSSYTPAIDMWAVGAILAELFTLSPIFPGESEIDQLNKICFVLGAPNWATFPEATNISRLISITHSEILPTNLSDIIPNASLEAIDLIRQFCSWDPLRRPTADQALQHPFFNVVAWVPYPLYDPLELRLNNPGAKPNLELNLWDFGTEPDDCFLGLTLAVKPSVSNLEMVRNVSQGMREDILFCSGLNDHSEQSVLWSLLSPGQNGIQTPVESSLSLSFSSIQHPSIGVPQSAGFTIASIQPNILDCPLLAELKSCLSQGDCISVGLVVNTERIGLFLNLCICRQIICVEIKIFCLGGDLGRSWTDFKLEMSARTCCMDRSIVSGSRAMSRCFPFPPPGYEKKATIEDKDLLTKENHKDKKHKKDKKDKEKKEGKEKKDRDKERSKEKNRDKNVRKEKHKDKKDRDKDKDKEKNCTSDAKKFEGQPECYNGEKLGSNCLQNKEIKDSKFMQDLARRIKDEGGATGSQIGQKIIVTNQRGSKLPGRLVERGIDSRLEEKEKAKDKKVNGQRNHVEARGLQNAIVQGFSGTDKKVFQGIVKPVENNDIWKQVEEEKIKPKESDSKADKYKDKGREKKSRSKDKDREKERKEEEKTKEITESNKDLLKLDDNSPKLKESGKDFFNSCNIKPPDIIKTSSNSSAGDRSLGKRKELEINGILHDNGIWPNKLPRPVSSSLPVMENGRKPAIHFASEQGAADNHKVDMKERKINGLMEVPHPSVCSTGPLSTIVQVSENGEASLKQPHPDSKYLNQILSLPKVEDWSDLDDQEWLFSGNSLQSKKSKVGSPRVDGTQVWAEALRVENDDLIALPYVIPY</sequence>
<dbReference type="CDD" id="cd07830">
    <property type="entry name" value="STKc_MAK_like"/>
    <property type="match status" value="1"/>
</dbReference>
<feature type="compositionally biased region" description="Basic and acidic residues" evidence="11">
    <location>
        <begin position="575"/>
        <end position="596"/>
    </location>
</feature>
<dbReference type="SMART" id="SM00220">
    <property type="entry name" value="S_TKc"/>
    <property type="match status" value="1"/>
</dbReference>
<evidence type="ECO:0000313" key="13">
    <source>
        <dbReference type="EMBL" id="KAK0589079.1"/>
    </source>
</evidence>
<dbReference type="Proteomes" id="UP001168877">
    <property type="component" value="Unassembled WGS sequence"/>
</dbReference>
<dbReference type="PROSITE" id="PS00108">
    <property type="entry name" value="PROTEIN_KINASE_ST"/>
    <property type="match status" value="1"/>
</dbReference>
<evidence type="ECO:0000256" key="8">
    <source>
        <dbReference type="ARBA" id="ARBA00022840"/>
    </source>
</evidence>
<comment type="catalytic activity">
    <reaction evidence="9">
        <text>L-threonyl-[protein] + ATP = O-phospho-L-threonyl-[protein] + ADP + H(+)</text>
        <dbReference type="Rhea" id="RHEA:46608"/>
        <dbReference type="Rhea" id="RHEA-COMP:11060"/>
        <dbReference type="Rhea" id="RHEA-COMP:11605"/>
        <dbReference type="ChEBI" id="CHEBI:15378"/>
        <dbReference type="ChEBI" id="CHEBI:30013"/>
        <dbReference type="ChEBI" id="CHEBI:30616"/>
        <dbReference type="ChEBI" id="CHEBI:61977"/>
        <dbReference type="ChEBI" id="CHEBI:456216"/>
        <dbReference type="EC" id="2.7.11.22"/>
    </reaction>
</comment>
<dbReference type="InterPro" id="IPR008271">
    <property type="entry name" value="Ser/Thr_kinase_AS"/>
</dbReference>
<feature type="region of interest" description="Disordered" evidence="11">
    <location>
        <begin position="656"/>
        <end position="685"/>
    </location>
</feature>
<evidence type="ECO:0000256" key="1">
    <source>
        <dbReference type="ARBA" id="ARBA00006485"/>
    </source>
</evidence>
<dbReference type="Pfam" id="PF00069">
    <property type="entry name" value="Pkinase"/>
    <property type="match status" value="1"/>
</dbReference>